<dbReference type="InterPro" id="IPR009057">
    <property type="entry name" value="Homeodomain-like_sf"/>
</dbReference>
<evidence type="ECO:0000256" key="1">
    <source>
        <dbReference type="ARBA" id="ARBA00023015"/>
    </source>
</evidence>
<feature type="domain" description="HTH rpiR-type" evidence="4">
    <location>
        <begin position="8"/>
        <end position="84"/>
    </location>
</feature>
<evidence type="ECO:0000256" key="3">
    <source>
        <dbReference type="ARBA" id="ARBA00023163"/>
    </source>
</evidence>
<sequence length="286" mass="31748">MYMKKDHQHCLASIRSHYPQFSVTEKKIADYILENPTHIIHSTINGMAEDLGVADSTVFRFCKRIGFKGYQAMKIALASEIVTPLKDIHERVDEGDSVQAVATKVFRSNMKTIEDTLMVLNEENLLKAVDAMDGARGIEFFGSGGSGVIALDAYHKFIRTGMRVHATSDSHIQLMTASQMTEADCAVFISHSGSTKDILQILNQVKETGAKTIGITNFAKSPLSDKVDIPLYTVSEETDYRSEALSSRIAQLTLIDALYVNIMVRREAKGQDALQKMRNAISVKRI</sequence>
<dbReference type="GO" id="GO:0003677">
    <property type="term" value="F:DNA binding"/>
    <property type="evidence" value="ECO:0007669"/>
    <property type="project" value="UniProtKB-KW"/>
</dbReference>
<dbReference type="PROSITE" id="PS51071">
    <property type="entry name" value="HTH_RPIR"/>
    <property type="match status" value="1"/>
</dbReference>
<dbReference type="InterPro" id="IPR000281">
    <property type="entry name" value="HTH_RpiR"/>
</dbReference>
<comment type="caution">
    <text evidence="6">The sequence shown here is derived from an EMBL/GenBank/DDBJ whole genome shotgun (WGS) entry which is preliminary data.</text>
</comment>
<dbReference type="EMBL" id="JAFBDZ010000002">
    <property type="protein sequence ID" value="MBM7585782.1"/>
    <property type="molecule type" value="Genomic_DNA"/>
</dbReference>
<gene>
    <name evidence="6" type="ORF">JOC86_002324</name>
</gene>
<dbReference type="InterPro" id="IPR047640">
    <property type="entry name" value="RpiR-like"/>
</dbReference>
<keyword evidence="7" id="KW-1185">Reference proteome</keyword>
<dbReference type="InterPro" id="IPR001347">
    <property type="entry name" value="SIS_dom"/>
</dbReference>
<organism evidence="6 7">
    <name type="scientific">Rossellomorea pakistanensis</name>
    <dbReference type="NCBI Taxonomy" id="992288"/>
    <lineage>
        <taxon>Bacteria</taxon>
        <taxon>Bacillati</taxon>
        <taxon>Bacillota</taxon>
        <taxon>Bacilli</taxon>
        <taxon>Bacillales</taxon>
        <taxon>Bacillaceae</taxon>
        <taxon>Rossellomorea</taxon>
    </lineage>
</organism>
<dbReference type="CDD" id="cd05013">
    <property type="entry name" value="SIS_RpiR"/>
    <property type="match status" value="1"/>
</dbReference>
<name>A0ABS2ND45_9BACI</name>
<dbReference type="Pfam" id="PF01380">
    <property type="entry name" value="SIS"/>
    <property type="match status" value="1"/>
</dbReference>
<feature type="domain" description="SIS" evidence="5">
    <location>
        <begin position="128"/>
        <end position="268"/>
    </location>
</feature>
<dbReference type="PROSITE" id="PS51464">
    <property type="entry name" value="SIS"/>
    <property type="match status" value="1"/>
</dbReference>
<evidence type="ECO:0000313" key="7">
    <source>
        <dbReference type="Proteomes" id="UP001646157"/>
    </source>
</evidence>
<evidence type="ECO:0000313" key="6">
    <source>
        <dbReference type="EMBL" id="MBM7585782.1"/>
    </source>
</evidence>
<proteinExistence type="predicted"/>
<dbReference type="Gene3D" id="1.10.10.10">
    <property type="entry name" value="Winged helix-like DNA-binding domain superfamily/Winged helix DNA-binding domain"/>
    <property type="match status" value="1"/>
</dbReference>
<dbReference type="InterPro" id="IPR035472">
    <property type="entry name" value="RpiR-like_SIS"/>
</dbReference>
<dbReference type="SUPFAM" id="SSF53697">
    <property type="entry name" value="SIS domain"/>
    <property type="match status" value="1"/>
</dbReference>
<keyword evidence="2 6" id="KW-0238">DNA-binding</keyword>
<dbReference type="PANTHER" id="PTHR30514:SF1">
    <property type="entry name" value="HTH-TYPE TRANSCRIPTIONAL REGULATOR HEXR-RELATED"/>
    <property type="match status" value="1"/>
</dbReference>
<protein>
    <submittedName>
        <fullName evidence="6">DNA-binding MurR/RpiR family transcriptional regulator</fullName>
    </submittedName>
</protein>
<dbReference type="SUPFAM" id="SSF46689">
    <property type="entry name" value="Homeodomain-like"/>
    <property type="match status" value="1"/>
</dbReference>
<dbReference type="InterPro" id="IPR046348">
    <property type="entry name" value="SIS_dom_sf"/>
</dbReference>
<evidence type="ECO:0000256" key="2">
    <source>
        <dbReference type="ARBA" id="ARBA00023125"/>
    </source>
</evidence>
<dbReference type="Gene3D" id="3.40.50.10490">
    <property type="entry name" value="Glucose-6-phosphate isomerase like protein, domain 1"/>
    <property type="match status" value="1"/>
</dbReference>
<dbReference type="PANTHER" id="PTHR30514">
    <property type="entry name" value="GLUCOKINASE"/>
    <property type="match status" value="1"/>
</dbReference>
<keyword evidence="3" id="KW-0804">Transcription</keyword>
<evidence type="ECO:0000259" key="4">
    <source>
        <dbReference type="PROSITE" id="PS51071"/>
    </source>
</evidence>
<dbReference type="InterPro" id="IPR036388">
    <property type="entry name" value="WH-like_DNA-bd_sf"/>
</dbReference>
<reference evidence="6 7" key="1">
    <citation type="submission" date="2021-01" db="EMBL/GenBank/DDBJ databases">
        <title>Genomic Encyclopedia of Type Strains, Phase IV (KMG-IV): sequencing the most valuable type-strain genomes for metagenomic binning, comparative biology and taxonomic classification.</title>
        <authorList>
            <person name="Goeker M."/>
        </authorList>
    </citation>
    <scope>NUCLEOTIDE SEQUENCE [LARGE SCALE GENOMIC DNA]</scope>
    <source>
        <strain evidence="6 7">DSM 24834</strain>
    </source>
</reference>
<dbReference type="Pfam" id="PF01418">
    <property type="entry name" value="HTH_6"/>
    <property type="match status" value="1"/>
</dbReference>
<keyword evidence="1" id="KW-0805">Transcription regulation</keyword>
<accession>A0ABS2ND45</accession>
<dbReference type="Proteomes" id="UP001646157">
    <property type="component" value="Unassembled WGS sequence"/>
</dbReference>
<evidence type="ECO:0000259" key="5">
    <source>
        <dbReference type="PROSITE" id="PS51464"/>
    </source>
</evidence>